<proteinExistence type="predicted"/>
<feature type="domain" description="T9SS-like galactose binding" evidence="1">
    <location>
        <begin position="1415"/>
        <end position="1476"/>
    </location>
</feature>
<dbReference type="Proteomes" id="UP001295423">
    <property type="component" value="Unassembled WGS sequence"/>
</dbReference>
<evidence type="ECO:0000313" key="2">
    <source>
        <dbReference type="EMBL" id="CAJ1935096.1"/>
    </source>
</evidence>
<keyword evidence="3" id="KW-1185">Reference proteome</keyword>
<accession>A0AAD2CIE7</accession>
<dbReference type="InterPro" id="IPR056600">
    <property type="entry name" value="GBD_T9SS_assoc"/>
</dbReference>
<name>A0AAD2CIE7_9STRA</name>
<organism evidence="2 3">
    <name type="scientific">Cylindrotheca closterium</name>
    <dbReference type="NCBI Taxonomy" id="2856"/>
    <lineage>
        <taxon>Eukaryota</taxon>
        <taxon>Sar</taxon>
        <taxon>Stramenopiles</taxon>
        <taxon>Ochrophyta</taxon>
        <taxon>Bacillariophyta</taxon>
        <taxon>Bacillariophyceae</taxon>
        <taxon>Bacillariophycidae</taxon>
        <taxon>Bacillariales</taxon>
        <taxon>Bacillariaceae</taxon>
        <taxon>Cylindrotheca</taxon>
    </lineage>
</organism>
<comment type="caution">
    <text evidence="2">The sequence shown here is derived from an EMBL/GenBank/DDBJ whole genome shotgun (WGS) entry which is preliminary data.</text>
</comment>
<gene>
    <name evidence="2" type="ORF">CYCCA115_LOCUS4434</name>
</gene>
<dbReference type="Pfam" id="PF23759">
    <property type="entry name" value="GBD_T9SS_assoc"/>
    <property type="match status" value="1"/>
</dbReference>
<evidence type="ECO:0000259" key="1">
    <source>
        <dbReference type="Pfam" id="PF23759"/>
    </source>
</evidence>
<sequence length="1547" mass="168997">MKRRSAIAVIAAVAILALIIGLSIHFSQNGDSEDIPYSLCYFDEASRTYKGVDADSAFHDTASPCVGDRFVDTSVFTNLDDLEGVDEEETYSSNYFVSFLKAGIVGLAASEDIIKNVTCIDDAIEIVFSMPVDSERIQSMFPESSVMAVDGIVFGNCSTVTEDNSLGTPTMPSGFLLVHSANLTNIDTVKVLGEGVSINYLFQERNIVYEPYGITEGGERRKLKKQSKLDKFLRNFAVLGVTFSLEVDPTVVFEAKVLKDYWQLLGEKWYEYDPYIDFELRVQYELGLKLRAKASVAAGVQLQDGVEIPMVGFIPIPSFGFKLPRLVAKILKKWLPKQEISRSLGLGFEMPFSASVAYSAEVGASVSSGLDLSSGEKIYRWALKGKPPFISPTFETVSNVQASATQITPVYEKRDGKFQMSVKVGGKPSMILDVFVPALTLEIPAFKICGDFEEELTCGDKCCESEDATCTIADDGKGSCDEQSSSPTIPELTSSWPSTFPPTADLFKTARDPHFKTWNGRFSYQGACDLVYVDTDLMTVHVRTTLSDTRHFSYISAVAVSIGGDLFEFHADGTYFVNKEKPIDLPGEVGGYPLVETSGKIAIDLSNGQFLRLSTFSSTITVDIRGNADDFSDSRGIIGSFQEDMAVRRDGSLFDGNNVEEIASEWLVDSSVGDELLFVEGPPHEGCMEATPFTSSDAQEVVAQQACSRFQGGAFDDCVFDVLASDGDTEWARNPGFNLVQETLVETLENDRCDSATVIPFPYIVTDSTIGALPDDVRFVHCGRSYPSTNGIWYSFTKDTSGLVRAQIDTESSSYPLLRVYRGKCDSLVCIIEASRFRELDVIWPAEAGVTYQLLVSHSRFGKEIDSFSLSIQDYEVPENDTCDLAAPMSLPYSTTASTVGALPDYEVDSSSSSQSRIPPNGIWYSFTGNANAMVRVQIDAEADVNLRVYRGECNNSLTLVHHGYTSRGIFDEFWITEAGVKYQLLFSGRRFGVGIESFSMSVQQYEVPENDACDSATIVSSFPYSNTNASTLGALPDSRDNNERFCAFSYPNVANGIWYSLTKDTSAIVRVQIDAGVDDEPHLRVFSGECDSLGCVKDGFDNNFGNVDRAWFAEAGVKYQLLISERFYRVGIESFSLSIQDYEVPENDVCDSATIVSLPYNNANASSVGALPDSDDTVRSCGATSNDPHTTNGIWYSFTAETSAIVGALVDAGSSNDLLLRVYSGECDSLVCVGSQLKYSGKAEVVWFAEVGVKYQIFVSGYSFHLGIGLQSFSLSIQEYEVPENGACDLGTTISLPFTAETSSIGALPDHPDDPNCLDFNSIPNGIWYSHTKDTAAIVRAQMNVGVSIDTRLRVYTGECGSLDCVVTAGRSGVAEVFFFAEAGVKYHFSFSETTFGLGIESFSLTIEDYEVPENDTCNSATRISLPYNGEGSTLGALPDPDDTSCATSSTTPNGIWYTFTASTSGNVRARIDAASRYNTLLRVYSGDCESLVCLSVRRSPGASVYRGDVDVTWFAEAGVKYQLLVSEQWFDELGIDTFSIAIDFQ</sequence>
<reference evidence="2" key="1">
    <citation type="submission" date="2023-08" db="EMBL/GenBank/DDBJ databases">
        <authorList>
            <person name="Audoor S."/>
            <person name="Bilcke G."/>
        </authorList>
    </citation>
    <scope>NUCLEOTIDE SEQUENCE</scope>
</reference>
<dbReference type="EMBL" id="CAKOGP040000446">
    <property type="protein sequence ID" value="CAJ1935096.1"/>
    <property type="molecule type" value="Genomic_DNA"/>
</dbReference>
<protein>
    <recommendedName>
        <fullName evidence="1">T9SS-like galactose binding domain-containing protein</fullName>
    </recommendedName>
</protein>
<evidence type="ECO:0000313" key="3">
    <source>
        <dbReference type="Proteomes" id="UP001295423"/>
    </source>
</evidence>